<keyword evidence="2 4" id="KW-0658">Purine biosynthesis</keyword>
<reference evidence="6 7" key="1">
    <citation type="journal article" date="2011" name="Front. Microbiol.">
        <title>Genomic signatures of strain selection and enhancement in Bacillus atrophaeus var. globigii, a historical biowarfare simulant.</title>
        <authorList>
            <person name="Gibbons H.S."/>
            <person name="Broomall S.M."/>
            <person name="McNew L.A."/>
            <person name="Daligault H."/>
            <person name="Chapman C."/>
            <person name="Bruce D."/>
            <person name="Karavis M."/>
            <person name="Krepps M."/>
            <person name="McGregor P.A."/>
            <person name="Hong C."/>
            <person name="Park K.H."/>
            <person name="Akmal A."/>
            <person name="Feldman A."/>
            <person name="Lin J.S."/>
            <person name="Chang W.E."/>
            <person name="Higgs B.W."/>
            <person name="Demirev P."/>
            <person name="Lindquist J."/>
            <person name="Liem A."/>
            <person name="Fochler E."/>
            <person name="Read T.D."/>
            <person name="Tapia R."/>
            <person name="Johnson S."/>
            <person name="Bishop-Lilly K.A."/>
            <person name="Detter C."/>
            <person name="Han C."/>
            <person name="Sozhamannan S."/>
            <person name="Rosenzweig C.N."/>
            <person name="Skowronski E.W."/>
        </authorList>
    </citation>
    <scope>NUCLEOTIDE SEQUENCE [LARGE SCALE GENOMIC DNA]</scope>
    <source>
        <strain evidence="6 7">TPS4-2</strain>
    </source>
</reference>
<dbReference type="PANTHER" id="PTHR11609:SF5">
    <property type="entry name" value="PHOSPHORIBOSYLAMINOIMIDAZOLE CARBOXYLASE"/>
    <property type="match status" value="1"/>
</dbReference>
<comment type="function">
    <text evidence="4">Catalyzes the ATP-dependent conversion of 5-aminoimidazole ribonucleotide (AIR) and HCO(3)(-) to N5-carboxyaminoimidazole ribonucleotide (N5-CAIR).</text>
</comment>
<evidence type="ECO:0000259" key="5">
    <source>
        <dbReference type="PROSITE" id="PS50975"/>
    </source>
</evidence>
<dbReference type="EMBL" id="PIQA01000004">
    <property type="protein sequence ID" value="RUO64433.1"/>
    <property type="molecule type" value="Genomic_DNA"/>
</dbReference>
<dbReference type="UniPathway" id="UPA00074">
    <property type="reaction ID" value="UER00942"/>
</dbReference>
<dbReference type="SUPFAM" id="SSF56059">
    <property type="entry name" value="Glutathione synthetase ATP-binding domain-like"/>
    <property type="match status" value="1"/>
</dbReference>
<dbReference type="InterPro" id="IPR003135">
    <property type="entry name" value="ATP-grasp_carboxylate-amine"/>
</dbReference>
<dbReference type="RefSeq" id="WP_126752120.1">
    <property type="nucleotide sequence ID" value="NZ_JBHUMT010000001.1"/>
</dbReference>
<dbReference type="Pfam" id="PF17769">
    <property type="entry name" value="PurK_C"/>
    <property type="match status" value="1"/>
</dbReference>
<proteinExistence type="inferred from homology"/>
<protein>
    <recommendedName>
        <fullName evidence="4">N5-carboxyaminoimidazole ribonucleotide synthase</fullName>
        <shortName evidence="4">N5-CAIR synthase</shortName>
        <ecNumber evidence="4">6.3.4.18</ecNumber>
    </recommendedName>
    <alternativeName>
        <fullName evidence="4">5-(carboxyamino)imidazole ribonucleotide synthetase</fullName>
    </alternativeName>
</protein>
<evidence type="ECO:0000256" key="3">
    <source>
        <dbReference type="ARBA" id="ARBA00022840"/>
    </source>
</evidence>
<accession>A0A432YRY9</accession>
<dbReference type="InterPro" id="IPR016185">
    <property type="entry name" value="PreATP-grasp_dom_sf"/>
</dbReference>
<feature type="binding site" evidence="4">
    <location>
        <position position="131"/>
    </location>
    <ligand>
        <name>ATP</name>
        <dbReference type="ChEBI" id="CHEBI:30616"/>
    </ligand>
</feature>
<dbReference type="Gene3D" id="3.30.1490.20">
    <property type="entry name" value="ATP-grasp fold, A domain"/>
    <property type="match status" value="1"/>
</dbReference>
<keyword evidence="3 4" id="KW-0067">ATP-binding</keyword>
<dbReference type="EC" id="6.3.4.18" evidence="4"/>
<keyword evidence="1 4" id="KW-0547">Nucleotide-binding</keyword>
<dbReference type="Gene3D" id="3.40.50.20">
    <property type="match status" value="1"/>
</dbReference>
<dbReference type="HAMAP" id="MF_01928">
    <property type="entry name" value="PurK"/>
    <property type="match status" value="1"/>
</dbReference>
<dbReference type="GO" id="GO:0005524">
    <property type="term" value="F:ATP binding"/>
    <property type="evidence" value="ECO:0007669"/>
    <property type="project" value="UniProtKB-UniRule"/>
</dbReference>
<dbReference type="GO" id="GO:0004638">
    <property type="term" value="F:phosphoribosylaminoimidazole carboxylase activity"/>
    <property type="evidence" value="ECO:0007669"/>
    <property type="project" value="InterPro"/>
</dbReference>
<sequence length="362" mass="39712">MKILILGNGQLGQMLGKAVIQQGHECVLYSDRLDKVMALGSQQPLAMTLAEANDWADVTTWEHEHLGEELVAKTADKFLLKAERFNGLVDRRTQKALCDELDIPTSAWKAYENVAELTAILESCDHAVVIKSAKGGYDGKGQWRWKPGEDTAAVAEEAGQRPGIVEDMINFTDEVSVVGARSHKGQQRCFPLTLNVHTQGILSYSLAGAEHFSKELEALAKEHHKKLTDALDYVGVLAIEFFVVGEGENQHLLVNEVAPRVHNSGHWTMSGANCDQFNLHIRAITGLPLPELLIAPTLMVNVIGVAGIPEALWEAAAADCHWYGKDARPGRKVGHVNIMIDSFERGENLASTWADKLQLLVS</sequence>
<dbReference type="InterPro" id="IPR005875">
    <property type="entry name" value="PurK"/>
</dbReference>
<evidence type="ECO:0000256" key="4">
    <source>
        <dbReference type="HAMAP-Rule" id="MF_01928"/>
    </source>
</evidence>
<name>A0A432YRY9_9GAMM</name>
<comment type="subunit">
    <text evidence="4">Homodimer.</text>
</comment>
<gene>
    <name evidence="4" type="primary">purK</name>
    <name evidence="6" type="ORF">CWI73_06975</name>
</gene>
<dbReference type="GO" id="GO:0005829">
    <property type="term" value="C:cytosol"/>
    <property type="evidence" value="ECO:0007669"/>
    <property type="project" value="TreeGrafter"/>
</dbReference>
<feature type="binding site" evidence="4">
    <location>
        <position position="91"/>
    </location>
    <ligand>
        <name>ATP</name>
        <dbReference type="ChEBI" id="CHEBI:30616"/>
    </ligand>
</feature>
<feature type="binding site" evidence="4">
    <location>
        <begin position="255"/>
        <end position="256"/>
    </location>
    <ligand>
        <name>ATP</name>
        <dbReference type="ChEBI" id="CHEBI:30616"/>
    </ligand>
</feature>
<dbReference type="InterPro" id="IPR011761">
    <property type="entry name" value="ATP-grasp"/>
</dbReference>
<dbReference type="Pfam" id="PF02222">
    <property type="entry name" value="ATP-grasp"/>
    <property type="match status" value="1"/>
</dbReference>
<dbReference type="PANTHER" id="PTHR11609">
    <property type="entry name" value="PURINE BIOSYNTHESIS PROTEIN 6/7, PUR6/7"/>
    <property type="match status" value="1"/>
</dbReference>
<organism evidence="6 7">
    <name type="scientific">Idiomarina piscisalsi</name>
    <dbReference type="NCBI Taxonomy" id="1096243"/>
    <lineage>
        <taxon>Bacteria</taxon>
        <taxon>Pseudomonadati</taxon>
        <taxon>Pseudomonadota</taxon>
        <taxon>Gammaproteobacteria</taxon>
        <taxon>Alteromonadales</taxon>
        <taxon>Idiomarinaceae</taxon>
        <taxon>Idiomarina</taxon>
    </lineage>
</organism>
<feature type="binding site" evidence="4">
    <location>
        <position position="174"/>
    </location>
    <ligand>
        <name>ATP</name>
        <dbReference type="ChEBI" id="CHEBI:30616"/>
    </ligand>
</feature>
<feature type="binding site" evidence="4">
    <location>
        <position position="197"/>
    </location>
    <ligand>
        <name>ATP</name>
        <dbReference type="ChEBI" id="CHEBI:30616"/>
    </ligand>
</feature>
<dbReference type="GO" id="GO:0034028">
    <property type="term" value="F:5-(carboxyamino)imidazole ribonucleotide synthase activity"/>
    <property type="evidence" value="ECO:0007669"/>
    <property type="project" value="UniProtKB-UniRule"/>
</dbReference>
<dbReference type="SUPFAM" id="SSF51246">
    <property type="entry name" value="Rudiment single hybrid motif"/>
    <property type="match status" value="1"/>
</dbReference>
<evidence type="ECO:0000256" key="1">
    <source>
        <dbReference type="ARBA" id="ARBA00022741"/>
    </source>
</evidence>
<dbReference type="SUPFAM" id="SSF52440">
    <property type="entry name" value="PreATP-grasp domain"/>
    <property type="match status" value="1"/>
</dbReference>
<dbReference type="GO" id="GO:0006189">
    <property type="term" value="P:'de novo' IMP biosynthetic process"/>
    <property type="evidence" value="ECO:0007669"/>
    <property type="project" value="UniProtKB-UniRule"/>
</dbReference>
<dbReference type="GO" id="GO:0046872">
    <property type="term" value="F:metal ion binding"/>
    <property type="evidence" value="ECO:0007669"/>
    <property type="project" value="InterPro"/>
</dbReference>
<comment type="caution">
    <text evidence="6">The sequence shown here is derived from an EMBL/GenBank/DDBJ whole genome shotgun (WGS) entry which is preliminary data.</text>
</comment>
<dbReference type="InterPro" id="IPR040686">
    <property type="entry name" value="PurK_C"/>
</dbReference>
<dbReference type="AlphaFoldDB" id="A0A432YRY9"/>
<dbReference type="Gene3D" id="3.30.470.20">
    <property type="entry name" value="ATP-grasp fold, B domain"/>
    <property type="match status" value="1"/>
</dbReference>
<feature type="domain" description="ATP-grasp" evidence="5">
    <location>
        <begin position="95"/>
        <end position="285"/>
    </location>
</feature>
<dbReference type="Proteomes" id="UP000288361">
    <property type="component" value="Unassembled WGS sequence"/>
</dbReference>
<feature type="binding site" evidence="4">
    <location>
        <begin position="166"/>
        <end position="169"/>
    </location>
    <ligand>
        <name>ATP</name>
        <dbReference type="ChEBI" id="CHEBI:30616"/>
    </ligand>
</feature>
<dbReference type="PROSITE" id="PS50975">
    <property type="entry name" value="ATP_GRASP"/>
    <property type="match status" value="1"/>
</dbReference>
<evidence type="ECO:0000313" key="6">
    <source>
        <dbReference type="EMBL" id="RUO64433.1"/>
    </source>
</evidence>
<comment type="similarity">
    <text evidence="4">Belongs to the PurK/PurT family.</text>
</comment>
<feature type="binding site" evidence="4">
    <location>
        <begin position="136"/>
        <end position="142"/>
    </location>
    <ligand>
        <name>ATP</name>
        <dbReference type="ChEBI" id="CHEBI:30616"/>
    </ligand>
</feature>
<comment type="catalytic activity">
    <reaction evidence="4">
        <text>5-amino-1-(5-phospho-beta-D-ribosyl)imidazole + hydrogencarbonate + ATP = 5-carboxyamino-1-(5-phospho-D-ribosyl)imidazole + ADP + phosphate + 2 H(+)</text>
        <dbReference type="Rhea" id="RHEA:19317"/>
        <dbReference type="ChEBI" id="CHEBI:15378"/>
        <dbReference type="ChEBI" id="CHEBI:17544"/>
        <dbReference type="ChEBI" id="CHEBI:30616"/>
        <dbReference type="ChEBI" id="CHEBI:43474"/>
        <dbReference type="ChEBI" id="CHEBI:58730"/>
        <dbReference type="ChEBI" id="CHEBI:137981"/>
        <dbReference type="ChEBI" id="CHEBI:456216"/>
        <dbReference type="EC" id="6.3.4.18"/>
    </reaction>
</comment>
<keyword evidence="4" id="KW-0436">Ligase</keyword>
<dbReference type="InterPro" id="IPR011054">
    <property type="entry name" value="Rudment_hybrid_motif"/>
</dbReference>
<evidence type="ECO:0000256" key="2">
    <source>
        <dbReference type="ARBA" id="ARBA00022755"/>
    </source>
</evidence>
<dbReference type="InterPro" id="IPR013815">
    <property type="entry name" value="ATP_grasp_subdomain_1"/>
</dbReference>
<comment type="pathway">
    <text evidence="4">Purine metabolism; IMP biosynthesis via de novo pathway; 5-amino-1-(5-phospho-D-ribosyl)imidazole-4-carboxylate from 5-amino-1-(5-phospho-D-ribosyl)imidazole (N5-CAIR route): step 1/2.</text>
</comment>
<evidence type="ECO:0000313" key="7">
    <source>
        <dbReference type="Proteomes" id="UP000288361"/>
    </source>
</evidence>